<evidence type="ECO:0000313" key="2">
    <source>
        <dbReference type="EMBL" id="PPQ82692.1"/>
    </source>
</evidence>
<dbReference type="GO" id="GO:0044773">
    <property type="term" value="P:mitotic DNA damage checkpoint signaling"/>
    <property type="evidence" value="ECO:0007669"/>
    <property type="project" value="TreeGrafter"/>
</dbReference>
<dbReference type="PROSITE" id="PS00108">
    <property type="entry name" value="PROTEIN_KINASE_ST"/>
    <property type="match status" value="1"/>
</dbReference>
<dbReference type="InterPro" id="IPR008271">
    <property type="entry name" value="Ser/Thr_kinase_AS"/>
</dbReference>
<dbReference type="EMBL" id="NHYD01003107">
    <property type="protein sequence ID" value="PPQ82692.1"/>
    <property type="molecule type" value="Genomic_DNA"/>
</dbReference>
<keyword evidence="3" id="KW-1185">Reference proteome</keyword>
<dbReference type="SUPFAM" id="SSF56112">
    <property type="entry name" value="Protein kinase-like (PK-like)"/>
    <property type="match status" value="1"/>
</dbReference>
<dbReference type="InterPro" id="IPR011009">
    <property type="entry name" value="Kinase-like_dom_sf"/>
</dbReference>
<dbReference type="OrthoDB" id="2722301at2759"/>
<reference evidence="2 3" key="1">
    <citation type="journal article" date="2018" name="Evol. Lett.">
        <title>Horizontal gene cluster transfer increased hallucinogenic mushroom diversity.</title>
        <authorList>
            <person name="Reynolds H.T."/>
            <person name="Vijayakumar V."/>
            <person name="Gluck-Thaler E."/>
            <person name="Korotkin H.B."/>
            <person name="Matheny P.B."/>
            <person name="Slot J.C."/>
        </authorList>
    </citation>
    <scope>NUCLEOTIDE SEQUENCE [LARGE SCALE GENOMIC DNA]</scope>
    <source>
        <strain evidence="2 3">2631</strain>
    </source>
</reference>
<dbReference type="PROSITE" id="PS50011">
    <property type="entry name" value="PROTEIN_KINASE_DOM"/>
    <property type="match status" value="1"/>
</dbReference>
<comment type="caution">
    <text evidence="2">The sequence shown here is derived from an EMBL/GenBank/DDBJ whole genome shotgun (WGS) entry which is preliminary data.</text>
</comment>
<dbReference type="PANTHER" id="PTHR44167">
    <property type="entry name" value="OVARIAN-SPECIFIC SERINE/THREONINE-PROTEIN KINASE LOK-RELATED"/>
    <property type="match status" value="1"/>
</dbReference>
<dbReference type="SMART" id="SM00220">
    <property type="entry name" value="S_TKc"/>
    <property type="match status" value="1"/>
</dbReference>
<dbReference type="GO" id="GO:0005524">
    <property type="term" value="F:ATP binding"/>
    <property type="evidence" value="ECO:0007669"/>
    <property type="project" value="InterPro"/>
</dbReference>
<evidence type="ECO:0000259" key="1">
    <source>
        <dbReference type="PROSITE" id="PS50011"/>
    </source>
</evidence>
<dbReference type="InParanoid" id="A0A409WW13"/>
<feature type="domain" description="Protein kinase" evidence="1">
    <location>
        <begin position="103"/>
        <end position="377"/>
    </location>
</feature>
<dbReference type="PANTHER" id="PTHR44167:SF24">
    <property type="entry name" value="SERINE_THREONINE-PROTEIN KINASE CHK2"/>
    <property type="match status" value="1"/>
</dbReference>
<organism evidence="2 3">
    <name type="scientific">Psilocybe cyanescens</name>
    <dbReference type="NCBI Taxonomy" id="93625"/>
    <lineage>
        <taxon>Eukaryota</taxon>
        <taxon>Fungi</taxon>
        <taxon>Dikarya</taxon>
        <taxon>Basidiomycota</taxon>
        <taxon>Agaricomycotina</taxon>
        <taxon>Agaricomycetes</taxon>
        <taxon>Agaricomycetidae</taxon>
        <taxon>Agaricales</taxon>
        <taxon>Agaricineae</taxon>
        <taxon>Strophariaceae</taxon>
        <taxon>Psilocybe</taxon>
    </lineage>
</organism>
<evidence type="ECO:0000313" key="3">
    <source>
        <dbReference type="Proteomes" id="UP000283269"/>
    </source>
</evidence>
<dbReference type="GO" id="GO:0005634">
    <property type="term" value="C:nucleus"/>
    <property type="evidence" value="ECO:0007669"/>
    <property type="project" value="TreeGrafter"/>
</dbReference>
<dbReference type="AlphaFoldDB" id="A0A409WW13"/>
<gene>
    <name evidence="2" type="ORF">CVT25_009422</name>
</gene>
<dbReference type="Proteomes" id="UP000283269">
    <property type="component" value="Unassembled WGS sequence"/>
</dbReference>
<accession>A0A409WW13</accession>
<name>A0A409WW13_PSICY</name>
<dbReference type="GO" id="GO:0004674">
    <property type="term" value="F:protein serine/threonine kinase activity"/>
    <property type="evidence" value="ECO:0007669"/>
    <property type="project" value="TreeGrafter"/>
</dbReference>
<dbReference type="Gene3D" id="1.10.510.10">
    <property type="entry name" value="Transferase(Phosphotransferase) domain 1"/>
    <property type="match status" value="1"/>
</dbReference>
<dbReference type="GO" id="GO:0005737">
    <property type="term" value="C:cytoplasm"/>
    <property type="evidence" value="ECO:0007669"/>
    <property type="project" value="TreeGrafter"/>
</dbReference>
<dbReference type="InterPro" id="IPR000719">
    <property type="entry name" value="Prot_kinase_dom"/>
</dbReference>
<protein>
    <recommendedName>
        <fullName evidence="1">Protein kinase domain-containing protein</fullName>
    </recommendedName>
</protein>
<proteinExistence type="predicted"/>
<dbReference type="Pfam" id="PF00069">
    <property type="entry name" value="Pkinase"/>
    <property type="match status" value="1"/>
</dbReference>
<sequence>MSNQSGDSGMKKSSIRIDFSLVPGKPGIFIERAAFWDSPTTAQWFKDRGYILYRRLEDENYDIGFDSVPSIAPTAWGQAEYPYAHYDLESSDEVPLRVSDTEVHESEALKLSISGKVFFAQDSLNRHVAIKIVRADTDELKIFDFLKLQSLATLEENCVIPVLDILPADGFSFVVTPRWGTLVETPFPQRLRGAMTMIHSMLKGLNFLHKHNIAHRDIKAGNFLVNHFGDDYRLSGSTVRDDLRSKGLLSYALFDFDHSVMLPPEGDRTQYRLPYYESWGTINVVTDTAQGEHDFNPFVFDVGALGRLFCVRFQHLSREIPIFAPFLDKLTTRKLESRFTAAEALHFFEEVMLQSLKTELDRPIDPEDPTMLGYPYYEYDRWATVPSDFAKKWAHCREPLLPWTIRLLRKICRTSWGCHNVPRIRLFFFRSFVFLRRLTSCFFGLQAKK</sequence>